<evidence type="ECO:0000256" key="1">
    <source>
        <dbReference type="ARBA" id="ARBA00022490"/>
    </source>
</evidence>
<dbReference type="GO" id="GO:0008766">
    <property type="term" value="F:UDP-N-acetylmuramoylalanyl-D-glutamyl-2,6-diaminopimelate-D-alanyl-D-alanine ligase activity"/>
    <property type="evidence" value="ECO:0007669"/>
    <property type="project" value="RHEA"/>
</dbReference>
<dbReference type="InterPro" id="IPR013221">
    <property type="entry name" value="Mur_ligase_cen"/>
</dbReference>
<evidence type="ECO:0000256" key="4">
    <source>
        <dbReference type="ARBA" id="ARBA00022741"/>
    </source>
</evidence>
<dbReference type="GO" id="GO:0071555">
    <property type="term" value="P:cell wall organization"/>
    <property type="evidence" value="ECO:0007669"/>
    <property type="project" value="UniProtKB-KW"/>
</dbReference>
<sequence>MIPVALREVAKIVGGTLVGGSAEKRVMGATVDSRQVRGGELFFALEGERVSGRDFAPDAIAKGAVAAVATEPLPVPTIVVGEPLAALQELARWELPRLGARVVGITGTVGKTTTKDALAAVLREAGVKVAATAGNFNNEIGLPLTILAVDDRVEVLVLEMGATHPGDIERLCGIAPPEIGVLTAISPVHLESFGSFEGLVRTKGELAMALPEGGTLVAPLGAPPAATGKGRNLKRITFGSDPAADLHASEVEETGEGLSFRLESPRGSARVNASVYGTHLVQPLLAAFGGALALGLTPEDCARGVQRLRRTGLRGELYRLKDGISVYDDSYNASPAAVAAVLRYGASQSKRHGGRFVAVLGGMFELGSRSRDYHREAGELAQKVGVDLLVAVGEEARWYVEGFSGPSVCFPDARAASEALVEHLRPGDYVVIKGSRGVGLERVSRRLREILGLV</sequence>
<keyword evidence="6 10" id="KW-0133">Cell shape</keyword>
<evidence type="ECO:0000256" key="5">
    <source>
        <dbReference type="ARBA" id="ARBA00022840"/>
    </source>
</evidence>
<comment type="similarity">
    <text evidence="10">Belongs to the MurCDEF family. MurF subfamily.</text>
</comment>
<keyword evidence="2 10" id="KW-0436">Ligase</keyword>
<evidence type="ECO:0000256" key="8">
    <source>
        <dbReference type="ARBA" id="ARBA00023306"/>
    </source>
</evidence>
<comment type="catalytic activity">
    <reaction evidence="10 11">
        <text>D-alanyl-D-alanine + UDP-N-acetyl-alpha-D-muramoyl-L-alanyl-gamma-D-glutamyl-meso-2,6-diaminopimelate + ATP = UDP-N-acetyl-alpha-D-muramoyl-L-alanyl-gamma-D-glutamyl-meso-2,6-diaminopimeloyl-D-alanyl-D-alanine + ADP + phosphate + H(+)</text>
        <dbReference type="Rhea" id="RHEA:28374"/>
        <dbReference type="ChEBI" id="CHEBI:15378"/>
        <dbReference type="ChEBI" id="CHEBI:30616"/>
        <dbReference type="ChEBI" id="CHEBI:43474"/>
        <dbReference type="ChEBI" id="CHEBI:57822"/>
        <dbReference type="ChEBI" id="CHEBI:61386"/>
        <dbReference type="ChEBI" id="CHEBI:83905"/>
        <dbReference type="ChEBI" id="CHEBI:456216"/>
        <dbReference type="EC" id="6.3.2.10"/>
    </reaction>
</comment>
<keyword evidence="9 10" id="KW-0961">Cell wall biogenesis/degradation</keyword>
<dbReference type="Pfam" id="PF02875">
    <property type="entry name" value="Mur_ligase_C"/>
    <property type="match status" value="1"/>
</dbReference>
<dbReference type="SUPFAM" id="SSF63418">
    <property type="entry name" value="MurE/MurF N-terminal domain"/>
    <property type="match status" value="1"/>
</dbReference>
<dbReference type="NCBIfam" id="TIGR01143">
    <property type="entry name" value="murF"/>
    <property type="match status" value="1"/>
</dbReference>
<dbReference type="GO" id="GO:0005737">
    <property type="term" value="C:cytoplasm"/>
    <property type="evidence" value="ECO:0007669"/>
    <property type="project" value="UniProtKB-SubCell"/>
</dbReference>
<dbReference type="GO" id="GO:0005524">
    <property type="term" value="F:ATP binding"/>
    <property type="evidence" value="ECO:0007669"/>
    <property type="project" value="UniProtKB-UniRule"/>
</dbReference>
<dbReference type="InterPro" id="IPR036615">
    <property type="entry name" value="Mur_ligase_C_dom_sf"/>
</dbReference>
<keyword evidence="4 10" id="KW-0547">Nucleotide-binding</keyword>
<dbReference type="Proteomes" id="UP000295244">
    <property type="component" value="Unassembled WGS sequence"/>
</dbReference>
<comment type="pathway">
    <text evidence="10 11">Cell wall biogenesis; peptidoglycan biosynthesis.</text>
</comment>
<dbReference type="InterPro" id="IPR005863">
    <property type="entry name" value="UDP-N-AcMur_synth"/>
</dbReference>
<dbReference type="EC" id="6.3.2.10" evidence="10 11"/>
<dbReference type="PANTHER" id="PTHR43024:SF1">
    <property type="entry name" value="UDP-N-ACETYLMURAMOYL-TRIPEPTIDE--D-ALANYL-D-ALANINE LIGASE"/>
    <property type="match status" value="1"/>
</dbReference>
<evidence type="ECO:0000313" key="16">
    <source>
        <dbReference type="Proteomes" id="UP000295244"/>
    </source>
</evidence>
<feature type="binding site" evidence="10">
    <location>
        <begin position="107"/>
        <end position="113"/>
    </location>
    <ligand>
        <name>ATP</name>
        <dbReference type="ChEBI" id="CHEBI:30616"/>
    </ligand>
</feature>
<comment type="subcellular location">
    <subcellularLocation>
        <location evidence="10 11">Cytoplasm</location>
    </subcellularLocation>
</comment>
<evidence type="ECO:0000256" key="7">
    <source>
        <dbReference type="ARBA" id="ARBA00022984"/>
    </source>
</evidence>
<evidence type="ECO:0000256" key="6">
    <source>
        <dbReference type="ARBA" id="ARBA00022960"/>
    </source>
</evidence>
<dbReference type="Gene3D" id="3.90.190.20">
    <property type="entry name" value="Mur ligase, C-terminal domain"/>
    <property type="match status" value="1"/>
</dbReference>
<dbReference type="EMBL" id="SKBU01000014">
    <property type="protein sequence ID" value="TCJ17304.1"/>
    <property type="molecule type" value="Genomic_DNA"/>
</dbReference>
<feature type="domain" description="Mur ligase N-terminal catalytic" evidence="12">
    <location>
        <begin position="29"/>
        <end position="73"/>
    </location>
</feature>
<evidence type="ECO:0000259" key="14">
    <source>
        <dbReference type="Pfam" id="PF08245"/>
    </source>
</evidence>
<evidence type="ECO:0000256" key="3">
    <source>
        <dbReference type="ARBA" id="ARBA00022618"/>
    </source>
</evidence>
<dbReference type="SUPFAM" id="SSF53244">
    <property type="entry name" value="MurD-like peptide ligases, peptide-binding domain"/>
    <property type="match status" value="1"/>
</dbReference>
<dbReference type="InterPro" id="IPR035911">
    <property type="entry name" value="MurE/MurF_N"/>
</dbReference>
<accession>A0A4R1BJ47</accession>
<proteinExistence type="inferred from homology"/>
<comment type="function">
    <text evidence="10 11">Involved in cell wall formation. Catalyzes the final step in the synthesis of UDP-N-acetylmuramoyl-pentapeptide, the precursor of murein.</text>
</comment>
<dbReference type="Gene3D" id="3.40.1190.10">
    <property type="entry name" value="Mur-like, catalytic domain"/>
    <property type="match status" value="1"/>
</dbReference>
<comment type="caution">
    <text evidence="15">The sequence shown here is derived from an EMBL/GenBank/DDBJ whole genome shotgun (WGS) entry which is preliminary data.</text>
</comment>
<dbReference type="GO" id="GO:0051301">
    <property type="term" value="P:cell division"/>
    <property type="evidence" value="ECO:0007669"/>
    <property type="project" value="UniProtKB-KW"/>
</dbReference>
<keyword evidence="7 10" id="KW-0573">Peptidoglycan synthesis</keyword>
<name>A0A4R1BJ47_9ACTN</name>
<dbReference type="SUPFAM" id="SSF53623">
    <property type="entry name" value="MurD-like peptide ligases, catalytic domain"/>
    <property type="match status" value="1"/>
</dbReference>
<dbReference type="Pfam" id="PF01225">
    <property type="entry name" value="Mur_ligase"/>
    <property type="match status" value="1"/>
</dbReference>
<dbReference type="AlphaFoldDB" id="A0A4R1BJ47"/>
<dbReference type="Pfam" id="PF08245">
    <property type="entry name" value="Mur_ligase_M"/>
    <property type="match status" value="1"/>
</dbReference>
<dbReference type="UniPathway" id="UPA00219"/>
<dbReference type="InterPro" id="IPR051046">
    <property type="entry name" value="MurCDEF_CellWall_CoF430Synth"/>
</dbReference>
<evidence type="ECO:0000256" key="2">
    <source>
        <dbReference type="ARBA" id="ARBA00022598"/>
    </source>
</evidence>
<dbReference type="PANTHER" id="PTHR43024">
    <property type="entry name" value="UDP-N-ACETYLMURAMOYL-TRIPEPTIDE--D-ALANYL-D-ALANINE LIGASE"/>
    <property type="match status" value="1"/>
</dbReference>
<evidence type="ECO:0000256" key="11">
    <source>
        <dbReference type="RuleBase" id="RU004136"/>
    </source>
</evidence>
<keyword evidence="3 10" id="KW-0132">Cell division</keyword>
<keyword evidence="8 10" id="KW-0131">Cell cycle</keyword>
<dbReference type="InterPro" id="IPR036565">
    <property type="entry name" value="Mur-like_cat_sf"/>
</dbReference>
<dbReference type="InterPro" id="IPR000713">
    <property type="entry name" value="Mur_ligase_N"/>
</dbReference>
<dbReference type="GO" id="GO:0047480">
    <property type="term" value="F:UDP-N-acetylmuramoyl-tripeptide-D-alanyl-D-alanine ligase activity"/>
    <property type="evidence" value="ECO:0007669"/>
    <property type="project" value="UniProtKB-UniRule"/>
</dbReference>
<organism evidence="15 16">
    <name type="scientific">Rubrobacter taiwanensis</name>
    <dbReference type="NCBI Taxonomy" id="185139"/>
    <lineage>
        <taxon>Bacteria</taxon>
        <taxon>Bacillati</taxon>
        <taxon>Actinomycetota</taxon>
        <taxon>Rubrobacteria</taxon>
        <taxon>Rubrobacterales</taxon>
        <taxon>Rubrobacteraceae</taxon>
        <taxon>Rubrobacter</taxon>
    </lineage>
</organism>
<evidence type="ECO:0000256" key="9">
    <source>
        <dbReference type="ARBA" id="ARBA00023316"/>
    </source>
</evidence>
<keyword evidence="1 10" id="KW-0963">Cytoplasm</keyword>
<keyword evidence="5 10" id="KW-0067">ATP-binding</keyword>
<reference evidence="15 16" key="1">
    <citation type="submission" date="2019-03" db="EMBL/GenBank/DDBJ databases">
        <title>Whole genome sequence of a novel Rubrobacter taiwanensis strain, isolated from Yellowstone National Park.</title>
        <authorList>
            <person name="Freed S."/>
            <person name="Ramaley R.F."/>
            <person name="Kyndt J.A."/>
        </authorList>
    </citation>
    <scope>NUCLEOTIDE SEQUENCE [LARGE SCALE GENOMIC DNA]</scope>
    <source>
        <strain evidence="15 16">Yellowstone</strain>
    </source>
</reference>
<dbReference type="RefSeq" id="WP_132690415.1">
    <property type="nucleotide sequence ID" value="NZ_SKBU01000014.1"/>
</dbReference>
<evidence type="ECO:0000256" key="10">
    <source>
        <dbReference type="HAMAP-Rule" id="MF_02019"/>
    </source>
</evidence>
<dbReference type="OrthoDB" id="9800958at2"/>
<dbReference type="GO" id="GO:0008360">
    <property type="term" value="P:regulation of cell shape"/>
    <property type="evidence" value="ECO:0007669"/>
    <property type="project" value="UniProtKB-KW"/>
</dbReference>
<dbReference type="HAMAP" id="MF_02019">
    <property type="entry name" value="MurF"/>
    <property type="match status" value="1"/>
</dbReference>
<dbReference type="GO" id="GO:0009252">
    <property type="term" value="P:peptidoglycan biosynthetic process"/>
    <property type="evidence" value="ECO:0007669"/>
    <property type="project" value="UniProtKB-UniRule"/>
</dbReference>
<evidence type="ECO:0000259" key="12">
    <source>
        <dbReference type="Pfam" id="PF01225"/>
    </source>
</evidence>
<keyword evidence="16" id="KW-1185">Reference proteome</keyword>
<feature type="domain" description="Mur ligase central" evidence="14">
    <location>
        <begin position="105"/>
        <end position="289"/>
    </location>
</feature>
<gene>
    <name evidence="10" type="primary">murF</name>
    <name evidence="15" type="ORF">E0L93_07150</name>
</gene>
<evidence type="ECO:0000313" key="15">
    <source>
        <dbReference type="EMBL" id="TCJ17304.1"/>
    </source>
</evidence>
<protein>
    <recommendedName>
        <fullName evidence="10 11">UDP-N-acetylmuramoyl-tripeptide--D-alanyl-D-alanine ligase</fullName>
        <ecNumber evidence="10 11">6.3.2.10</ecNumber>
    </recommendedName>
    <alternativeName>
        <fullName evidence="10">D-alanyl-D-alanine-adding enzyme</fullName>
    </alternativeName>
</protein>
<evidence type="ECO:0000259" key="13">
    <source>
        <dbReference type="Pfam" id="PF02875"/>
    </source>
</evidence>
<dbReference type="InterPro" id="IPR004101">
    <property type="entry name" value="Mur_ligase_C"/>
</dbReference>
<feature type="domain" description="Mur ligase C-terminal" evidence="13">
    <location>
        <begin position="314"/>
        <end position="436"/>
    </location>
</feature>
<dbReference type="Gene3D" id="3.40.1390.10">
    <property type="entry name" value="MurE/MurF, N-terminal domain"/>
    <property type="match status" value="1"/>
</dbReference>